<proteinExistence type="predicted"/>
<keyword evidence="2" id="KW-1185">Reference proteome</keyword>
<gene>
    <name evidence="1" type="ORF">H2199_006303</name>
</gene>
<sequence length="566" mass="60069">MAGLIDQLDAKIAEVLSGWSIYTTLIALLITAFLVGAIVYAEEPDVHPMLLARGSSASMVRQPGESAIYRSHDAPHGYPLRAGLQVKYPGAPPYSGGKNGDLRDIWRRVTGELPLEQGASAGQPGKIFTILGKEQIVDNKISDVTQEIIVIGSHLAHRGSRRVAVYLPNSIELLSTVFAGAFYGFTTILLPYNQPHAKVVELLRQTNADALVAQAGSLPLDELIKAGTDVTEVIWVAEKASRHVGWGDVPESIGKKLGVSVWHELVQENRNSTAELPPVESGPKPGNIVAVWQGRTGAETEVVEFTQGNMVAAVAALMYALPSTQRMNPSDLFLPVDSLTHTYTLALTLAALFSHATVAINSVAGPGVQIALAARTIAPTIIVASAETAAKLHSETSTSVVGSMKKFAHAMQTKALDAGRMPVDSILTRLNAPAKANVGATPGKLRLLFVSERAGADTPPLSSEELSDLRVFTGARVIYALTAARVCGAVAQTDVYDYRRELGTKQGHFGVPLSSVEVKLKDTGSHRTTDEKVEGSILVSGPAVAGGEAELGIVAKFRDDNTLAYV</sequence>
<protein>
    <submittedName>
        <fullName evidence="1">Uncharacterized protein</fullName>
    </submittedName>
</protein>
<comment type="caution">
    <text evidence="1">The sequence shown here is derived from an EMBL/GenBank/DDBJ whole genome shotgun (WGS) entry which is preliminary data.</text>
</comment>
<reference evidence="1" key="1">
    <citation type="submission" date="2022-10" db="EMBL/GenBank/DDBJ databases">
        <title>Culturing micro-colonial fungi from biological soil crusts in the Mojave desert and describing Neophaeococcomyces mojavensis, and introducing the new genera and species Taxawa tesnikishii.</title>
        <authorList>
            <person name="Kurbessoian T."/>
            <person name="Stajich J.E."/>
        </authorList>
    </citation>
    <scope>NUCLEOTIDE SEQUENCE</scope>
    <source>
        <strain evidence="1">JES_115</strain>
    </source>
</reference>
<name>A0ACC2YXD7_9PEZI</name>
<evidence type="ECO:0000313" key="1">
    <source>
        <dbReference type="EMBL" id="KAJ9640069.1"/>
    </source>
</evidence>
<accession>A0ACC2YXD7</accession>
<dbReference type="Proteomes" id="UP001172680">
    <property type="component" value="Unassembled WGS sequence"/>
</dbReference>
<dbReference type="EMBL" id="JAPDRP010000018">
    <property type="protein sequence ID" value="KAJ9640069.1"/>
    <property type="molecule type" value="Genomic_DNA"/>
</dbReference>
<organism evidence="1 2">
    <name type="scientific">Coniosporium tulheliwenetii</name>
    <dbReference type="NCBI Taxonomy" id="3383036"/>
    <lineage>
        <taxon>Eukaryota</taxon>
        <taxon>Fungi</taxon>
        <taxon>Dikarya</taxon>
        <taxon>Ascomycota</taxon>
        <taxon>Pezizomycotina</taxon>
        <taxon>Dothideomycetes</taxon>
        <taxon>Dothideomycetes incertae sedis</taxon>
        <taxon>Coniosporium</taxon>
    </lineage>
</organism>
<evidence type="ECO:0000313" key="2">
    <source>
        <dbReference type="Proteomes" id="UP001172680"/>
    </source>
</evidence>